<dbReference type="Pfam" id="PF00990">
    <property type="entry name" value="GGDEF"/>
    <property type="match status" value="1"/>
</dbReference>
<dbReference type="InterPro" id="IPR029787">
    <property type="entry name" value="Nucleotide_cyclase"/>
</dbReference>
<dbReference type="CDD" id="cd17538">
    <property type="entry name" value="REC_D1_PleD-like"/>
    <property type="match status" value="1"/>
</dbReference>
<organism evidence="6 7">
    <name type="scientific">Chelatococcus caeni</name>
    <dbReference type="NCBI Taxonomy" id="1348468"/>
    <lineage>
        <taxon>Bacteria</taxon>
        <taxon>Pseudomonadati</taxon>
        <taxon>Pseudomonadota</taxon>
        <taxon>Alphaproteobacteria</taxon>
        <taxon>Hyphomicrobiales</taxon>
        <taxon>Chelatococcaceae</taxon>
        <taxon>Chelatococcus</taxon>
    </lineage>
</organism>
<feature type="modified residue" description="4-aspartylphosphate" evidence="3">
    <location>
        <position position="53"/>
    </location>
</feature>
<dbReference type="GO" id="GO:0043709">
    <property type="term" value="P:cell adhesion involved in single-species biofilm formation"/>
    <property type="evidence" value="ECO:0007669"/>
    <property type="project" value="TreeGrafter"/>
</dbReference>
<dbReference type="NCBIfam" id="NF007135">
    <property type="entry name" value="PRK09581.1"/>
    <property type="match status" value="1"/>
</dbReference>
<dbReference type="PROSITE" id="PS50110">
    <property type="entry name" value="RESPONSE_REGULATORY"/>
    <property type="match status" value="2"/>
</dbReference>
<reference evidence="6 7" key="1">
    <citation type="submission" date="2020-08" db="EMBL/GenBank/DDBJ databases">
        <title>Genomic Encyclopedia of Type Strains, Phase IV (KMG-IV): sequencing the most valuable type-strain genomes for metagenomic binning, comparative biology and taxonomic classification.</title>
        <authorList>
            <person name="Goeker M."/>
        </authorList>
    </citation>
    <scope>NUCLEOTIDE SEQUENCE [LARGE SCALE GENOMIC DNA]</scope>
    <source>
        <strain evidence="6 7">DSM 103737</strain>
    </source>
</reference>
<dbReference type="RefSeq" id="WP_183316188.1">
    <property type="nucleotide sequence ID" value="NZ_JACIEN010000001.1"/>
</dbReference>
<comment type="catalytic activity">
    <reaction evidence="2">
        <text>2 GTP = 3',3'-c-di-GMP + 2 diphosphate</text>
        <dbReference type="Rhea" id="RHEA:24898"/>
        <dbReference type="ChEBI" id="CHEBI:33019"/>
        <dbReference type="ChEBI" id="CHEBI:37565"/>
        <dbReference type="ChEBI" id="CHEBI:58805"/>
        <dbReference type="EC" id="2.7.7.65"/>
    </reaction>
</comment>
<dbReference type="InterPro" id="IPR000160">
    <property type="entry name" value="GGDEF_dom"/>
</dbReference>
<evidence type="ECO:0000259" key="4">
    <source>
        <dbReference type="PROSITE" id="PS50110"/>
    </source>
</evidence>
<gene>
    <name evidence="6" type="ORF">GGR16_001596</name>
</gene>
<comment type="caution">
    <text evidence="6">The sequence shown here is derived from an EMBL/GenBank/DDBJ whole genome shotgun (WGS) entry which is preliminary data.</text>
</comment>
<dbReference type="Proteomes" id="UP000577362">
    <property type="component" value="Unassembled WGS sequence"/>
</dbReference>
<keyword evidence="3" id="KW-0597">Phosphoprotein</keyword>
<dbReference type="InterPro" id="IPR011006">
    <property type="entry name" value="CheY-like_superfamily"/>
</dbReference>
<evidence type="ECO:0000256" key="2">
    <source>
        <dbReference type="ARBA" id="ARBA00034247"/>
    </source>
</evidence>
<evidence type="ECO:0000313" key="7">
    <source>
        <dbReference type="Proteomes" id="UP000577362"/>
    </source>
</evidence>
<dbReference type="Pfam" id="PF00072">
    <property type="entry name" value="Response_reg"/>
    <property type="match status" value="2"/>
</dbReference>
<dbReference type="NCBIfam" id="TIGR00254">
    <property type="entry name" value="GGDEF"/>
    <property type="match status" value="1"/>
</dbReference>
<dbReference type="SUPFAM" id="SSF55073">
    <property type="entry name" value="Nucleotide cyclase"/>
    <property type="match status" value="1"/>
</dbReference>
<keyword evidence="6" id="KW-0548">Nucleotidyltransferase</keyword>
<dbReference type="InterPro" id="IPR001789">
    <property type="entry name" value="Sig_transdc_resp-reg_receiver"/>
</dbReference>
<feature type="domain" description="Response regulatory" evidence="4">
    <location>
        <begin position="158"/>
        <end position="273"/>
    </location>
</feature>
<dbReference type="InterPro" id="IPR043128">
    <property type="entry name" value="Rev_trsase/Diguanyl_cyclase"/>
</dbReference>
<sequence length="465" mass="50417">MSARILVVDDTPTNVKLLEARLTAEYFEVLTASSGPQALALCAENLCDIILLDVMMPGMDGLEVCRRLKHDPATAHIPVVMVTALDEPSDRLRGLEAGADDFLTKPVDDLALIARVRSLVRLKTLTDELRNRVLASRGLGIVDDPLAGATLETGRDAQVLVVEDRPETAARMQAALAVDHAVCVVETPAEALARVAEEDFDVFIVSLGLAGADGLRLCSNLRAMERSRNAVVLMVADESQRPAILRGLDIGVHDYLLRPVEHSELVARVRTQVRRKRYADSLRASVQASLALAVLDPLTGLYNRRYLDGKLRTTFTQARESGDSLSLLLLDIDRFKLINDGFGHDVGDEVLREFARRVQTHTRGIDTVCRFGGEEIVVIVPGTPLEAAEAVAERVRMRVEGEPFVVQRGRVALDVTVSIGVASLLPGDGSIQALFKRADMALYRAKAAGRNRVVAAAGEAAAWGA</sequence>
<dbReference type="EMBL" id="JACIEN010000001">
    <property type="protein sequence ID" value="MBB4016590.1"/>
    <property type="molecule type" value="Genomic_DNA"/>
</dbReference>
<keyword evidence="6" id="KW-0808">Transferase</keyword>
<dbReference type="AlphaFoldDB" id="A0A840BUC0"/>
<comment type="caution">
    <text evidence="3">Lacks conserved residue(s) required for the propagation of feature annotation.</text>
</comment>
<accession>A0A840BUC0</accession>
<dbReference type="EC" id="2.7.7.65" evidence="1"/>
<dbReference type="SUPFAM" id="SSF52172">
    <property type="entry name" value="CheY-like"/>
    <property type="match status" value="2"/>
</dbReference>
<dbReference type="Gene3D" id="3.30.70.270">
    <property type="match status" value="1"/>
</dbReference>
<dbReference type="Gene3D" id="3.40.50.2300">
    <property type="match status" value="2"/>
</dbReference>
<dbReference type="GO" id="GO:1902201">
    <property type="term" value="P:negative regulation of bacterial-type flagellum-dependent cell motility"/>
    <property type="evidence" value="ECO:0007669"/>
    <property type="project" value="TreeGrafter"/>
</dbReference>
<dbReference type="CDD" id="cd01949">
    <property type="entry name" value="GGDEF"/>
    <property type="match status" value="1"/>
</dbReference>
<feature type="domain" description="GGDEF" evidence="5">
    <location>
        <begin position="323"/>
        <end position="458"/>
    </location>
</feature>
<dbReference type="SMART" id="SM00267">
    <property type="entry name" value="GGDEF"/>
    <property type="match status" value="1"/>
</dbReference>
<evidence type="ECO:0000256" key="3">
    <source>
        <dbReference type="PROSITE-ProRule" id="PRU00169"/>
    </source>
</evidence>
<keyword evidence="7" id="KW-1185">Reference proteome</keyword>
<name>A0A840BUC0_9HYPH</name>
<evidence type="ECO:0000313" key="6">
    <source>
        <dbReference type="EMBL" id="MBB4016590.1"/>
    </source>
</evidence>
<dbReference type="InterPro" id="IPR050469">
    <property type="entry name" value="Diguanylate_Cyclase"/>
</dbReference>
<dbReference type="PANTHER" id="PTHR45138:SF9">
    <property type="entry name" value="DIGUANYLATE CYCLASE DGCM-RELATED"/>
    <property type="match status" value="1"/>
</dbReference>
<dbReference type="GO" id="GO:0052621">
    <property type="term" value="F:diguanylate cyclase activity"/>
    <property type="evidence" value="ECO:0007669"/>
    <property type="project" value="UniProtKB-EC"/>
</dbReference>
<feature type="domain" description="Response regulatory" evidence="4">
    <location>
        <begin position="4"/>
        <end position="120"/>
    </location>
</feature>
<dbReference type="SMART" id="SM00448">
    <property type="entry name" value="REC"/>
    <property type="match status" value="2"/>
</dbReference>
<dbReference type="PANTHER" id="PTHR45138">
    <property type="entry name" value="REGULATORY COMPONENTS OF SENSORY TRANSDUCTION SYSTEM"/>
    <property type="match status" value="1"/>
</dbReference>
<evidence type="ECO:0000259" key="5">
    <source>
        <dbReference type="PROSITE" id="PS50887"/>
    </source>
</evidence>
<dbReference type="FunFam" id="3.30.70.270:FF:000001">
    <property type="entry name" value="Diguanylate cyclase domain protein"/>
    <property type="match status" value="1"/>
</dbReference>
<dbReference type="GO" id="GO:0000160">
    <property type="term" value="P:phosphorelay signal transduction system"/>
    <property type="evidence" value="ECO:0007669"/>
    <property type="project" value="InterPro"/>
</dbReference>
<dbReference type="GO" id="GO:0005886">
    <property type="term" value="C:plasma membrane"/>
    <property type="evidence" value="ECO:0007669"/>
    <property type="project" value="TreeGrafter"/>
</dbReference>
<proteinExistence type="predicted"/>
<evidence type="ECO:0000256" key="1">
    <source>
        <dbReference type="ARBA" id="ARBA00012528"/>
    </source>
</evidence>
<dbReference type="FunFam" id="3.40.50.2300:FF:000574">
    <property type="entry name" value="Response regulator PleD"/>
    <property type="match status" value="1"/>
</dbReference>
<dbReference type="PROSITE" id="PS50887">
    <property type="entry name" value="GGDEF"/>
    <property type="match status" value="1"/>
</dbReference>
<protein>
    <recommendedName>
        <fullName evidence="1">diguanylate cyclase</fullName>
        <ecNumber evidence="1">2.7.7.65</ecNumber>
    </recommendedName>
</protein>